<dbReference type="OrthoDB" id="2507450at2759"/>
<name>A0A9P6ES27_9AGAR</name>
<protein>
    <submittedName>
        <fullName evidence="3">Uncharacterized protein</fullName>
    </submittedName>
</protein>
<feature type="region of interest" description="Disordered" evidence="1">
    <location>
        <begin position="407"/>
        <end position="510"/>
    </location>
</feature>
<evidence type="ECO:0000313" key="3">
    <source>
        <dbReference type="EMBL" id="KAF9533818.1"/>
    </source>
</evidence>
<accession>A0A9P6ES27</accession>
<proteinExistence type="predicted"/>
<evidence type="ECO:0000256" key="1">
    <source>
        <dbReference type="SAM" id="MobiDB-lite"/>
    </source>
</evidence>
<sequence>MLFQSNFVVLALFFVSSAPVAFGRELILERDGRPFYLYRRRFSQENPATLNDIRASCSGGLCDTIAGKAVSALLAGADPCAQQAISEELIDSSSQFDQATADKMIAAAVAFRQAEKNTPPDFTQNPPALRNSVFCLTPPKFPQLEGLNQAQDPSNDPNLFFDPTTKTTVLKGSQANTSPLSSNGQVSGNGAVATPSSTAIASGATPTAKGGVGEVAVAAPPAPSCPAAVTVTVSGTAIATPTEPAVTVTVGGSSAATATATSTAGNAGGSTGSTGTSTGTDQTGGAGSTAPAGTGAADFGICTTPEIVFGVGFDNRKETSFEPKDLVSYAHGSAQNINIITQFICDTLTNKCKANQAAKDLCAQAQAAAAAGTPKTGQQADIFNNVFGIKTDFASVPSVDDQGRVVAGTGSASGSVPAGNANTGAASSGTTSTGASNTGTTTTSTSSQAGSTGSGTNTNTGANTANTGANSGNTNNRSANTASNPSPPAVSQPAANSKGTAATSSNAGTTATNNAANLQTFSGDLGAAAPVVTDLGNGKFETNGNQFNSLNSAIERSCAVQNNQCANAANSSGNKNGLTVADCNKQQASCNGQAGGN</sequence>
<evidence type="ECO:0000256" key="2">
    <source>
        <dbReference type="SAM" id="SignalP"/>
    </source>
</evidence>
<feature type="signal peptide" evidence="2">
    <location>
        <begin position="1"/>
        <end position="23"/>
    </location>
</feature>
<organism evidence="3 4">
    <name type="scientific">Crepidotus variabilis</name>
    <dbReference type="NCBI Taxonomy" id="179855"/>
    <lineage>
        <taxon>Eukaryota</taxon>
        <taxon>Fungi</taxon>
        <taxon>Dikarya</taxon>
        <taxon>Basidiomycota</taxon>
        <taxon>Agaricomycotina</taxon>
        <taxon>Agaricomycetes</taxon>
        <taxon>Agaricomycetidae</taxon>
        <taxon>Agaricales</taxon>
        <taxon>Agaricineae</taxon>
        <taxon>Crepidotaceae</taxon>
        <taxon>Crepidotus</taxon>
    </lineage>
</organism>
<dbReference type="Proteomes" id="UP000807306">
    <property type="component" value="Unassembled WGS sequence"/>
</dbReference>
<gene>
    <name evidence="3" type="ORF">CPB83DRAFT_804757</name>
</gene>
<feature type="chain" id="PRO_5040516538" evidence="2">
    <location>
        <begin position="24"/>
        <end position="597"/>
    </location>
</feature>
<feature type="region of interest" description="Disordered" evidence="1">
    <location>
        <begin position="259"/>
        <end position="291"/>
    </location>
</feature>
<dbReference type="EMBL" id="MU157827">
    <property type="protein sequence ID" value="KAF9533818.1"/>
    <property type="molecule type" value="Genomic_DNA"/>
</dbReference>
<comment type="caution">
    <text evidence="3">The sequence shown here is derived from an EMBL/GenBank/DDBJ whole genome shotgun (WGS) entry which is preliminary data.</text>
</comment>
<evidence type="ECO:0000313" key="4">
    <source>
        <dbReference type="Proteomes" id="UP000807306"/>
    </source>
</evidence>
<feature type="compositionally biased region" description="Low complexity" evidence="1">
    <location>
        <begin position="494"/>
        <end position="510"/>
    </location>
</feature>
<keyword evidence="4" id="KW-1185">Reference proteome</keyword>
<feature type="compositionally biased region" description="Low complexity" evidence="1">
    <location>
        <begin position="418"/>
        <end position="484"/>
    </location>
</feature>
<feature type="region of interest" description="Disordered" evidence="1">
    <location>
        <begin position="171"/>
        <end position="191"/>
    </location>
</feature>
<reference evidence="3" key="1">
    <citation type="submission" date="2020-11" db="EMBL/GenBank/DDBJ databases">
        <authorList>
            <consortium name="DOE Joint Genome Institute"/>
            <person name="Ahrendt S."/>
            <person name="Riley R."/>
            <person name="Andreopoulos W."/>
            <person name="Labutti K."/>
            <person name="Pangilinan J."/>
            <person name="Ruiz-Duenas F.J."/>
            <person name="Barrasa J.M."/>
            <person name="Sanchez-Garcia M."/>
            <person name="Camarero S."/>
            <person name="Miyauchi S."/>
            <person name="Serrano A."/>
            <person name="Linde D."/>
            <person name="Babiker R."/>
            <person name="Drula E."/>
            <person name="Ayuso-Fernandez I."/>
            <person name="Pacheco R."/>
            <person name="Padilla G."/>
            <person name="Ferreira P."/>
            <person name="Barriuso J."/>
            <person name="Kellner H."/>
            <person name="Castanera R."/>
            <person name="Alfaro M."/>
            <person name="Ramirez L."/>
            <person name="Pisabarro A.G."/>
            <person name="Kuo A."/>
            <person name="Tritt A."/>
            <person name="Lipzen A."/>
            <person name="He G."/>
            <person name="Yan M."/>
            <person name="Ng V."/>
            <person name="Cullen D."/>
            <person name="Martin F."/>
            <person name="Rosso M.-N."/>
            <person name="Henrissat B."/>
            <person name="Hibbett D."/>
            <person name="Martinez A.T."/>
            <person name="Grigoriev I.V."/>
        </authorList>
    </citation>
    <scope>NUCLEOTIDE SEQUENCE</scope>
    <source>
        <strain evidence="3">CBS 506.95</strain>
    </source>
</reference>
<dbReference type="AlphaFoldDB" id="A0A9P6ES27"/>
<keyword evidence="2" id="KW-0732">Signal</keyword>